<dbReference type="Proteomes" id="UP000198251">
    <property type="component" value="Chromosome I"/>
</dbReference>
<sequence>MSETPLSDVMSEHAEAKTPESYERFLRLFRASTVGIVATGVPADAAHGHFAGGNLGAGRTTHGDGRLRVLAYADPEAALRNFGPRFNAGVSGEVLLQMAAADPDCEGVLVNSAICEISLVVSKPTAQSLMTPATTEAPGPRPLWKRR</sequence>
<organism evidence="1 2">
    <name type="scientific">Micromonospora echinofusca</name>
    <dbReference type="NCBI Taxonomy" id="47858"/>
    <lineage>
        <taxon>Bacteria</taxon>
        <taxon>Bacillati</taxon>
        <taxon>Actinomycetota</taxon>
        <taxon>Actinomycetes</taxon>
        <taxon>Micromonosporales</taxon>
        <taxon>Micromonosporaceae</taxon>
        <taxon>Micromonospora</taxon>
    </lineage>
</organism>
<dbReference type="AlphaFoldDB" id="A0A1C5G6N7"/>
<name>A0A1C5G6N7_MICEH</name>
<keyword evidence="2" id="KW-1185">Reference proteome</keyword>
<evidence type="ECO:0008006" key="3">
    <source>
        <dbReference type="Google" id="ProtNLM"/>
    </source>
</evidence>
<proteinExistence type="predicted"/>
<dbReference type="RefSeq" id="WP_089003372.1">
    <property type="nucleotide sequence ID" value="NZ_LT607733.1"/>
</dbReference>
<reference evidence="1 2" key="1">
    <citation type="submission" date="2016-06" db="EMBL/GenBank/DDBJ databases">
        <authorList>
            <person name="Kjaerup R.B."/>
            <person name="Dalgaard T.S."/>
            <person name="Juul-Madsen H.R."/>
        </authorList>
    </citation>
    <scope>NUCLEOTIDE SEQUENCE [LARGE SCALE GENOMIC DNA]</scope>
    <source>
        <strain evidence="1 2">DSM 43913</strain>
    </source>
</reference>
<evidence type="ECO:0000313" key="2">
    <source>
        <dbReference type="Proteomes" id="UP000198251"/>
    </source>
</evidence>
<dbReference type="GeneID" id="95801647"/>
<dbReference type="EMBL" id="LT607733">
    <property type="protein sequence ID" value="SCG15575.1"/>
    <property type="molecule type" value="Genomic_DNA"/>
</dbReference>
<gene>
    <name evidence="1" type="ORF">GA0070610_1810</name>
</gene>
<evidence type="ECO:0000313" key="1">
    <source>
        <dbReference type="EMBL" id="SCG15575.1"/>
    </source>
</evidence>
<accession>A0A1C5G6N7</accession>
<protein>
    <recommendedName>
        <fullName evidence="3">SseB protein N-terminal domain-containing protein</fullName>
    </recommendedName>
</protein>